<sequence>MLTELAVAVTTDATVHADGSITVTEHVTGPATHRIALRVPVSADEERVYTVRDARLTGAGHVNQEPDALQVTYSGPATLSYTVDGSVADGGLVRWPVTGGWDQDLTTLTATLAAPGISTVDCYAGAVGSARHCTFSELGSGGTARAEQDGLRRGDRVDLVVQVPTGALAATAKTVATAPVKAFFAGPGIPLVALLVLLAGAAATWRHRRRETRQRVLARA</sequence>
<dbReference type="Proteomes" id="UP001330812">
    <property type="component" value="Chromosome"/>
</dbReference>
<feature type="transmembrane region" description="Helical" evidence="1">
    <location>
        <begin position="182"/>
        <end position="205"/>
    </location>
</feature>
<feature type="domain" description="DUF2207" evidence="2">
    <location>
        <begin position="10"/>
        <end position="124"/>
    </location>
</feature>
<gene>
    <name evidence="3" type="ORF">VSH64_43280</name>
</gene>
<keyword evidence="4" id="KW-1185">Reference proteome</keyword>
<keyword evidence="1" id="KW-1133">Transmembrane helix</keyword>
<evidence type="ECO:0000259" key="2">
    <source>
        <dbReference type="Pfam" id="PF09972"/>
    </source>
</evidence>
<dbReference type="Pfam" id="PF09972">
    <property type="entry name" value="DUF2207"/>
    <property type="match status" value="1"/>
</dbReference>
<keyword evidence="1" id="KW-0472">Membrane</keyword>
<protein>
    <submittedName>
        <fullName evidence="3">DUF2207 domain-containing protein</fullName>
    </submittedName>
</protein>
<evidence type="ECO:0000313" key="4">
    <source>
        <dbReference type="Proteomes" id="UP001330812"/>
    </source>
</evidence>
<evidence type="ECO:0000256" key="1">
    <source>
        <dbReference type="SAM" id="Phobius"/>
    </source>
</evidence>
<proteinExistence type="predicted"/>
<dbReference type="RefSeq" id="WP_326568513.1">
    <property type="nucleotide sequence ID" value="NZ_CP142149.1"/>
</dbReference>
<dbReference type="InterPro" id="IPR018702">
    <property type="entry name" value="DUF2207"/>
</dbReference>
<reference evidence="3 4" key="1">
    <citation type="journal article" date="2015" name="Int. J. Syst. Evol. Microbiol.">
        <title>Amycolatopsis rhabdoformis sp. nov., an actinomycete isolated from a tropical forest soil.</title>
        <authorList>
            <person name="Souza W.R."/>
            <person name="Silva R.E."/>
            <person name="Goodfellow M."/>
            <person name="Busarakam K."/>
            <person name="Figueiro F.S."/>
            <person name="Ferreira D."/>
            <person name="Rodrigues-Filho E."/>
            <person name="Moraes L.A.B."/>
            <person name="Zucchi T.D."/>
        </authorList>
    </citation>
    <scope>NUCLEOTIDE SEQUENCE [LARGE SCALE GENOMIC DNA]</scope>
    <source>
        <strain evidence="3 4">NCIMB 14900</strain>
    </source>
</reference>
<name>A0ABZ1I6Q7_9PSEU</name>
<evidence type="ECO:0000313" key="3">
    <source>
        <dbReference type="EMBL" id="WSE29553.1"/>
    </source>
</evidence>
<accession>A0ABZ1I6Q7</accession>
<keyword evidence="1" id="KW-0812">Transmembrane</keyword>
<organism evidence="3 4">
    <name type="scientific">Amycolatopsis rhabdoformis</name>
    <dbReference type="NCBI Taxonomy" id="1448059"/>
    <lineage>
        <taxon>Bacteria</taxon>
        <taxon>Bacillati</taxon>
        <taxon>Actinomycetota</taxon>
        <taxon>Actinomycetes</taxon>
        <taxon>Pseudonocardiales</taxon>
        <taxon>Pseudonocardiaceae</taxon>
        <taxon>Amycolatopsis</taxon>
    </lineage>
</organism>
<dbReference type="EMBL" id="CP142149">
    <property type="protein sequence ID" value="WSE29553.1"/>
    <property type="molecule type" value="Genomic_DNA"/>
</dbReference>